<reference evidence="6" key="1">
    <citation type="journal article" date="2015" name="PeerJ">
        <title>First genomic representation of candidate bacterial phylum KSB3 points to enhanced environmental sensing as a trigger of wastewater bulking.</title>
        <authorList>
            <person name="Sekiguchi Y."/>
            <person name="Ohashi A."/>
            <person name="Parks D.H."/>
            <person name="Yamauchi T."/>
            <person name="Tyson G.W."/>
            <person name="Hugenholtz P."/>
        </authorList>
    </citation>
    <scope>NUCLEOTIDE SEQUENCE [LARGE SCALE GENOMIC DNA]</scope>
</reference>
<dbReference type="InterPro" id="IPR020449">
    <property type="entry name" value="Tscrpt_reg_AraC-type_HTH"/>
</dbReference>
<dbReference type="GO" id="GO:0043565">
    <property type="term" value="F:sequence-specific DNA binding"/>
    <property type="evidence" value="ECO:0007669"/>
    <property type="project" value="InterPro"/>
</dbReference>
<dbReference type="Pfam" id="PF12833">
    <property type="entry name" value="HTH_18"/>
    <property type="match status" value="1"/>
</dbReference>
<dbReference type="AlphaFoldDB" id="A0A081BPZ6"/>
<dbReference type="Pfam" id="PF02311">
    <property type="entry name" value="AraC_binding"/>
    <property type="match status" value="1"/>
</dbReference>
<evidence type="ECO:0000256" key="4">
    <source>
        <dbReference type="ARBA" id="ARBA00023163"/>
    </source>
</evidence>
<dbReference type="InterPro" id="IPR009057">
    <property type="entry name" value="Homeodomain-like_sf"/>
</dbReference>
<dbReference type="STRING" id="1499966.U14_03713"/>
<organism evidence="6">
    <name type="scientific">Candidatus Moduliflexus flocculans</name>
    <dbReference type="NCBI Taxonomy" id="1499966"/>
    <lineage>
        <taxon>Bacteria</taxon>
        <taxon>Candidatus Moduliflexota</taxon>
        <taxon>Candidatus Moduliflexia</taxon>
        <taxon>Candidatus Moduliflexales</taxon>
        <taxon>Candidatus Moduliflexaceae</taxon>
    </lineage>
</organism>
<protein>
    <submittedName>
        <fullName evidence="6">Transcriptional regulator, AraC family</fullName>
    </submittedName>
</protein>
<dbReference type="EMBL" id="DF820458">
    <property type="protein sequence ID" value="GAK52462.1"/>
    <property type="molecule type" value="Genomic_DNA"/>
</dbReference>
<keyword evidence="7" id="KW-1185">Reference proteome</keyword>
<keyword evidence="3" id="KW-0010">Activator</keyword>
<proteinExistence type="predicted"/>
<dbReference type="SUPFAM" id="SSF46689">
    <property type="entry name" value="Homeodomain-like"/>
    <property type="match status" value="2"/>
</dbReference>
<accession>A0A081BPZ6</accession>
<name>A0A081BPZ6_9BACT</name>
<feature type="domain" description="HTH araC/xylS-type" evidence="5">
    <location>
        <begin position="201"/>
        <end position="298"/>
    </location>
</feature>
<dbReference type="SMART" id="SM00342">
    <property type="entry name" value="HTH_ARAC"/>
    <property type="match status" value="1"/>
</dbReference>
<dbReference type="Gene3D" id="1.10.10.60">
    <property type="entry name" value="Homeodomain-like"/>
    <property type="match status" value="2"/>
</dbReference>
<dbReference type="PANTHER" id="PTHR46796">
    <property type="entry name" value="HTH-TYPE TRANSCRIPTIONAL ACTIVATOR RHAS-RELATED"/>
    <property type="match status" value="1"/>
</dbReference>
<dbReference type="PRINTS" id="PR00032">
    <property type="entry name" value="HTHARAC"/>
</dbReference>
<sequence length="302" mass="34131">MSALYFRANTGVRPYISLLFPLMLFPKQDAPILRRLTTNFGAITLLRARYVRQHFSRHTHEDFPVGVIEEGALGFDYRGESVIAPQGSINLANPGEPHNGHALRDSGWTYRMFYLDIDAMRRIASEIKDVPADIPFFTSGVLHDPALAAELRELHAACESGASGQLEVETRLLLTFGQLISNHADSRPQPRRIGAESQAIRRAKAYIDACYREDITLHDLSRAAFLSPFHLARVFQQETGLPPHAYLIQQRIVHAKELLLQGWGLTEVAYELGFVDQSHFHRHFKRIVGMTPGEYRRAVYAA</sequence>
<dbReference type="GO" id="GO:0003700">
    <property type="term" value="F:DNA-binding transcription factor activity"/>
    <property type="evidence" value="ECO:0007669"/>
    <property type="project" value="InterPro"/>
</dbReference>
<evidence type="ECO:0000313" key="6">
    <source>
        <dbReference type="EMBL" id="GAK52462.1"/>
    </source>
</evidence>
<keyword evidence="1" id="KW-0805">Transcription regulation</keyword>
<dbReference type="Proteomes" id="UP000030700">
    <property type="component" value="Unassembled WGS sequence"/>
</dbReference>
<dbReference type="InterPro" id="IPR018060">
    <property type="entry name" value="HTH_AraC"/>
</dbReference>
<keyword evidence="4" id="KW-0804">Transcription</keyword>
<dbReference type="PANTHER" id="PTHR46796:SF2">
    <property type="entry name" value="TRANSCRIPTIONAL REGULATORY PROTEIN"/>
    <property type="match status" value="1"/>
</dbReference>
<gene>
    <name evidence="6" type="ORF">U14_03713</name>
</gene>
<dbReference type="HOGENOM" id="CLU_000445_88_16_0"/>
<dbReference type="PROSITE" id="PS00041">
    <property type="entry name" value="HTH_ARAC_FAMILY_1"/>
    <property type="match status" value="1"/>
</dbReference>
<dbReference type="PROSITE" id="PS01124">
    <property type="entry name" value="HTH_ARAC_FAMILY_2"/>
    <property type="match status" value="1"/>
</dbReference>
<dbReference type="InterPro" id="IPR037923">
    <property type="entry name" value="HTH-like"/>
</dbReference>
<evidence type="ECO:0000256" key="3">
    <source>
        <dbReference type="ARBA" id="ARBA00023159"/>
    </source>
</evidence>
<evidence type="ECO:0000259" key="5">
    <source>
        <dbReference type="PROSITE" id="PS01124"/>
    </source>
</evidence>
<dbReference type="InterPro" id="IPR003313">
    <property type="entry name" value="AraC-bd"/>
</dbReference>
<keyword evidence="2" id="KW-0238">DNA-binding</keyword>
<dbReference type="InterPro" id="IPR050204">
    <property type="entry name" value="AraC_XylS_family_regulators"/>
</dbReference>
<evidence type="ECO:0000256" key="2">
    <source>
        <dbReference type="ARBA" id="ARBA00023125"/>
    </source>
</evidence>
<dbReference type="InterPro" id="IPR018062">
    <property type="entry name" value="HTH_AraC-typ_CS"/>
</dbReference>
<evidence type="ECO:0000313" key="7">
    <source>
        <dbReference type="Proteomes" id="UP000030700"/>
    </source>
</evidence>
<dbReference type="SUPFAM" id="SSF51215">
    <property type="entry name" value="Regulatory protein AraC"/>
    <property type="match status" value="1"/>
</dbReference>
<evidence type="ECO:0000256" key="1">
    <source>
        <dbReference type="ARBA" id="ARBA00023015"/>
    </source>
</evidence>